<dbReference type="Gene3D" id="3.40.50.620">
    <property type="entry name" value="HUPs"/>
    <property type="match status" value="1"/>
</dbReference>
<dbReference type="PANTHER" id="PTHR11933">
    <property type="entry name" value="TRNA 5-METHYLAMINOMETHYL-2-THIOURIDYLATE -METHYLTRANSFERASE"/>
    <property type="match status" value="1"/>
</dbReference>
<evidence type="ECO:0000259" key="3">
    <source>
        <dbReference type="Pfam" id="PF02568"/>
    </source>
</evidence>
<dbReference type="InterPro" id="IPR014729">
    <property type="entry name" value="Rossmann-like_a/b/a_fold"/>
</dbReference>
<evidence type="ECO:0000256" key="1">
    <source>
        <dbReference type="ARBA" id="ARBA00022741"/>
    </source>
</evidence>
<name>A0A382MT10_9ZZZZ</name>
<feature type="domain" description="Thil AANH" evidence="3">
    <location>
        <begin position="1"/>
        <end position="141"/>
    </location>
</feature>
<dbReference type="PANTHER" id="PTHR11933:SF6">
    <property type="entry name" value="THIL AANH DOMAIN-CONTAINING PROTEIN"/>
    <property type="match status" value="1"/>
</dbReference>
<dbReference type="InterPro" id="IPR020536">
    <property type="entry name" value="ThiI_AANH"/>
</dbReference>
<dbReference type="AlphaFoldDB" id="A0A382MT10"/>
<sequence>MSGGLDSTIAAAMLMRQGIEVQGLTFYTGFCVVEHNRRSKTRKKKKPVRNEALQAGAKLEVPVELVDISGPGYLKVLTDPKYGYGSAINPCIDCRIFMFKRAKEYMKEIGAQFIFTGEVLGQRPMSQRTHPMRVIENDSDMEGLLLR</sequence>
<organism evidence="4">
    <name type="scientific">marine metagenome</name>
    <dbReference type="NCBI Taxonomy" id="408172"/>
    <lineage>
        <taxon>unclassified sequences</taxon>
        <taxon>metagenomes</taxon>
        <taxon>ecological metagenomes</taxon>
    </lineage>
</organism>
<keyword evidence="2" id="KW-0067">ATP-binding</keyword>
<evidence type="ECO:0000313" key="4">
    <source>
        <dbReference type="EMBL" id="SVC50471.1"/>
    </source>
</evidence>
<keyword evidence="1" id="KW-0547">Nucleotide-binding</keyword>
<dbReference type="Pfam" id="PF02568">
    <property type="entry name" value="ThiI"/>
    <property type="match status" value="1"/>
</dbReference>
<protein>
    <recommendedName>
        <fullName evidence="3">Thil AANH domain-containing protein</fullName>
    </recommendedName>
</protein>
<gene>
    <name evidence="4" type="ORF">METZ01_LOCUS303325</name>
</gene>
<proteinExistence type="predicted"/>
<reference evidence="4" key="1">
    <citation type="submission" date="2018-05" db="EMBL/GenBank/DDBJ databases">
        <authorList>
            <person name="Lanie J.A."/>
            <person name="Ng W.-L."/>
            <person name="Kazmierczak K.M."/>
            <person name="Andrzejewski T.M."/>
            <person name="Davidsen T.M."/>
            <person name="Wayne K.J."/>
            <person name="Tettelin H."/>
            <person name="Glass J.I."/>
            <person name="Rusch D."/>
            <person name="Podicherti R."/>
            <person name="Tsui H.-C.T."/>
            <person name="Winkler M.E."/>
        </authorList>
    </citation>
    <scope>NUCLEOTIDE SEQUENCE</scope>
</reference>
<accession>A0A382MT10</accession>
<feature type="non-terminal residue" evidence="4">
    <location>
        <position position="147"/>
    </location>
</feature>
<evidence type="ECO:0000256" key="2">
    <source>
        <dbReference type="ARBA" id="ARBA00022840"/>
    </source>
</evidence>
<dbReference type="GO" id="GO:0004810">
    <property type="term" value="F:CCA tRNA nucleotidyltransferase activity"/>
    <property type="evidence" value="ECO:0007669"/>
    <property type="project" value="InterPro"/>
</dbReference>
<dbReference type="EMBL" id="UINC01094867">
    <property type="protein sequence ID" value="SVC50471.1"/>
    <property type="molecule type" value="Genomic_DNA"/>
</dbReference>
<dbReference type="SUPFAM" id="SSF52402">
    <property type="entry name" value="Adenine nucleotide alpha hydrolases-like"/>
    <property type="match status" value="1"/>
</dbReference>
<dbReference type="GO" id="GO:0005524">
    <property type="term" value="F:ATP binding"/>
    <property type="evidence" value="ECO:0007669"/>
    <property type="project" value="UniProtKB-KW"/>
</dbReference>